<evidence type="ECO:0000256" key="4">
    <source>
        <dbReference type="ARBA" id="ARBA00023203"/>
    </source>
</evidence>
<dbReference type="PRINTS" id="PR00191">
    <property type="entry name" value="FACTINCAPA"/>
</dbReference>
<evidence type="ECO:0000313" key="8">
    <source>
        <dbReference type="Proteomes" id="UP000791440"/>
    </source>
</evidence>
<dbReference type="AlphaFoldDB" id="A0A921ZUS1"/>
<proteinExistence type="inferred from homology"/>
<dbReference type="OrthoDB" id="340550at2759"/>
<dbReference type="EMBL" id="JH669100">
    <property type="protein sequence ID" value="KAG6464129.1"/>
    <property type="molecule type" value="Genomic_DNA"/>
</dbReference>
<dbReference type="InterPro" id="IPR002189">
    <property type="entry name" value="CapZ_alpha"/>
</dbReference>
<accession>A0A921ZUS1</accession>
<keyword evidence="3 6" id="KW-0117">Actin capping</keyword>
<organism evidence="7 8">
    <name type="scientific">Manduca sexta</name>
    <name type="common">Tobacco hawkmoth</name>
    <name type="synonym">Tobacco hornworm</name>
    <dbReference type="NCBI Taxonomy" id="7130"/>
    <lineage>
        <taxon>Eukaryota</taxon>
        <taxon>Metazoa</taxon>
        <taxon>Ecdysozoa</taxon>
        <taxon>Arthropoda</taxon>
        <taxon>Hexapoda</taxon>
        <taxon>Insecta</taxon>
        <taxon>Pterygota</taxon>
        <taxon>Neoptera</taxon>
        <taxon>Endopterygota</taxon>
        <taxon>Lepidoptera</taxon>
        <taxon>Glossata</taxon>
        <taxon>Ditrysia</taxon>
        <taxon>Bombycoidea</taxon>
        <taxon>Sphingidae</taxon>
        <taxon>Sphinginae</taxon>
        <taxon>Sphingini</taxon>
        <taxon>Manduca</taxon>
    </lineage>
</organism>
<evidence type="ECO:0000313" key="7">
    <source>
        <dbReference type="EMBL" id="KAG6464129.1"/>
    </source>
</evidence>
<reference evidence="7" key="2">
    <citation type="submission" date="2020-12" db="EMBL/GenBank/DDBJ databases">
        <authorList>
            <person name="Kanost M."/>
        </authorList>
    </citation>
    <scope>NUCLEOTIDE SEQUENCE</scope>
</reference>
<dbReference type="InterPro" id="IPR017865">
    <property type="entry name" value="F-actin_cap_asu_CS"/>
</dbReference>
<keyword evidence="8" id="KW-1185">Reference proteome</keyword>
<dbReference type="Pfam" id="PF01267">
    <property type="entry name" value="F-actin_cap_A"/>
    <property type="match status" value="1"/>
</dbReference>
<keyword evidence="4 6" id="KW-0009">Actin-binding</keyword>
<dbReference type="InterPro" id="IPR042489">
    <property type="entry name" value="CapZ_alpha_1"/>
</dbReference>
<protein>
    <recommendedName>
        <fullName evidence="2 6">F-actin-capping protein subunit alpha</fullName>
    </recommendedName>
</protein>
<dbReference type="GO" id="GO:0030036">
    <property type="term" value="P:actin cytoskeleton organization"/>
    <property type="evidence" value="ECO:0007669"/>
    <property type="project" value="TreeGrafter"/>
</dbReference>
<evidence type="ECO:0000256" key="2">
    <source>
        <dbReference type="ARBA" id="ARBA00014038"/>
    </source>
</evidence>
<dbReference type="GO" id="GO:0030863">
    <property type="term" value="C:cortical cytoskeleton"/>
    <property type="evidence" value="ECO:0007669"/>
    <property type="project" value="TreeGrafter"/>
</dbReference>
<reference evidence="7" key="1">
    <citation type="journal article" date="2016" name="Insect Biochem. Mol. Biol.">
        <title>Multifaceted biological insights from a draft genome sequence of the tobacco hornworm moth, Manduca sexta.</title>
        <authorList>
            <person name="Kanost M.R."/>
            <person name="Arrese E.L."/>
            <person name="Cao X."/>
            <person name="Chen Y.R."/>
            <person name="Chellapilla S."/>
            <person name="Goldsmith M.R."/>
            <person name="Grosse-Wilde E."/>
            <person name="Heckel D.G."/>
            <person name="Herndon N."/>
            <person name="Jiang H."/>
            <person name="Papanicolaou A."/>
            <person name="Qu J."/>
            <person name="Soulages J.L."/>
            <person name="Vogel H."/>
            <person name="Walters J."/>
            <person name="Waterhouse R.M."/>
            <person name="Ahn S.J."/>
            <person name="Almeida F.C."/>
            <person name="An C."/>
            <person name="Aqrawi P."/>
            <person name="Bretschneider A."/>
            <person name="Bryant W.B."/>
            <person name="Bucks S."/>
            <person name="Chao H."/>
            <person name="Chevignon G."/>
            <person name="Christen J.M."/>
            <person name="Clarke D.F."/>
            <person name="Dittmer N.T."/>
            <person name="Ferguson L.C.F."/>
            <person name="Garavelou S."/>
            <person name="Gordon K.H.J."/>
            <person name="Gunaratna R.T."/>
            <person name="Han Y."/>
            <person name="Hauser F."/>
            <person name="He Y."/>
            <person name="Heidel-Fischer H."/>
            <person name="Hirsh A."/>
            <person name="Hu Y."/>
            <person name="Jiang H."/>
            <person name="Kalra D."/>
            <person name="Klinner C."/>
            <person name="Konig C."/>
            <person name="Kovar C."/>
            <person name="Kroll A.R."/>
            <person name="Kuwar S.S."/>
            <person name="Lee S.L."/>
            <person name="Lehman R."/>
            <person name="Li K."/>
            <person name="Li Z."/>
            <person name="Liang H."/>
            <person name="Lovelace S."/>
            <person name="Lu Z."/>
            <person name="Mansfield J.H."/>
            <person name="McCulloch K.J."/>
            <person name="Mathew T."/>
            <person name="Morton B."/>
            <person name="Muzny D.M."/>
            <person name="Neunemann D."/>
            <person name="Ongeri F."/>
            <person name="Pauchet Y."/>
            <person name="Pu L.L."/>
            <person name="Pyrousis I."/>
            <person name="Rao X.J."/>
            <person name="Redding A."/>
            <person name="Roesel C."/>
            <person name="Sanchez-Gracia A."/>
            <person name="Schaack S."/>
            <person name="Shukla A."/>
            <person name="Tetreau G."/>
            <person name="Wang Y."/>
            <person name="Xiong G.H."/>
            <person name="Traut W."/>
            <person name="Walsh T.K."/>
            <person name="Worley K.C."/>
            <person name="Wu D."/>
            <person name="Wu W."/>
            <person name="Wu Y.Q."/>
            <person name="Zhang X."/>
            <person name="Zou Z."/>
            <person name="Zucker H."/>
            <person name="Briscoe A.D."/>
            <person name="Burmester T."/>
            <person name="Clem R.J."/>
            <person name="Feyereisen R."/>
            <person name="Grimmelikhuijzen C.J.P."/>
            <person name="Hamodrakas S.J."/>
            <person name="Hansson B.S."/>
            <person name="Huguet E."/>
            <person name="Jermiin L.S."/>
            <person name="Lan Q."/>
            <person name="Lehman H.K."/>
            <person name="Lorenzen M."/>
            <person name="Merzendorfer H."/>
            <person name="Michalopoulos I."/>
            <person name="Morton D.B."/>
            <person name="Muthukrishnan S."/>
            <person name="Oakeshott J.G."/>
            <person name="Palmer W."/>
            <person name="Park Y."/>
            <person name="Passarelli A.L."/>
            <person name="Rozas J."/>
            <person name="Schwartz L.M."/>
            <person name="Smith W."/>
            <person name="Southgate A."/>
            <person name="Vilcinskas A."/>
            <person name="Vogt R."/>
            <person name="Wang P."/>
            <person name="Werren J."/>
            <person name="Yu X.Q."/>
            <person name="Zhou J.J."/>
            <person name="Brown S.J."/>
            <person name="Scherer S.E."/>
            <person name="Richards S."/>
            <person name="Blissard G.W."/>
        </authorList>
    </citation>
    <scope>NUCLEOTIDE SEQUENCE</scope>
</reference>
<dbReference type="PROSITE" id="PS00748">
    <property type="entry name" value="F_ACTIN_CAPPING_A_1"/>
    <property type="match status" value="1"/>
</dbReference>
<dbReference type="Gene3D" id="3.90.1150.210">
    <property type="entry name" value="F-actin capping protein, beta subunit"/>
    <property type="match status" value="1"/>
</dbReference>
<comment type="caution">
    <text evidence="7">The sequence shown here is derived from an EMBL/GenBank/DDBJ whole genome shotgun (WGS) entry which is preliminary data.</text>
</comment>
<evidence type="ECO:0000256" key="6">
    <source>
        <dbReference type="RuleBase" id="RU365077"/>
    </source>
</evidence>
<gene>
    <name evidence="7" type="ORF">O3G_MSEX014296</name>
</gene>
<dbReference type="PANTHER" id="PTHR10653:SF0">
    <property type="entry name" value="F-ACTIN-CAPPING PROTEIN SUBUNIT ALPHA"/>
    <property type="match status" value="1"/>
</dbReference>
<dbReference type="Proteomes" id="UP000791440">
    <property type="component" value="Unassembled WGS sequence"/>
</dbReference>
<dbReference type="Gene3D" id="3.30.1140.60">
    <property type="entry name" value="F-actin capping protein, alpha subunit"/>
    <property type="match status" value="1"/>
</dbReference>
<dbReference type="PROSITE" id="PS00749">
    <property type="entry name" value="F_ACTIN_CAPPING_A_2"/>
    <property type="match status" value="1"/>
</dbReference>
<dbReference type="GO" id="GO:0051016">
    <property type="term" value="P:barbed-end actin filament capping"/>
    <property type="evidence" value="ECO:0007669"/>
    <property type="project" value="UniProtKB-UniRule"/>
</dbReference>
<comment type="subunit">
    <text evidence="5">Component of the F-actin capping complex, composed of a heterodimer of an alpha and a beta subunit.</text>
</comment>
<evidence type="ECO:0000256" key="1">
    <source>
        <dbReference type="ARBA" id="ARBA00010479"/>
    </source>
</evidence>
<evidence type="ECO:0000256" key="3">
    <source>
        <dbReference type="ARBA" id="ARBA00022467"/>
    </source>
</evidence>
<dbReference type="PANTHER" id="PTHR10653">
    <property type="entry name" value="F-ACTIN-CAPPING PROTEIN SUBUNIT ALPHA"/>
    <property type="match status" value="1"/>
</dbReference>
<name>A0A921ZUS1_MANSE</name>
<dbReference type="GO" id="GO:0008290">
    <property type="term" value="C:F-actin capping protein complex"/>
    <property type="evidence" value="ECO:0007669"/>
    <property type="project" value="UniProtKB-UniRule"/>
</dbReference>
<comment type="subunit">
    <text evidence="6">Heterodimer of an alpha and a beta subunit.</text>
</comment>
<dbReference type="FunFam" id="3.30.1140.60:FF:000001">
    <property type="entry name" value="F-actin-capping protein subunit alpha"/>
    <property type="match status" value="1"/>
</dbReference>
<evidence type="ECO:0000256" key="5">
    <source>
        <dbReference type="ARBA" id="ARBA00044965"/>
    </source>
</evidence>
<comment type="function">
    <text evidence="6">F-actin-capping proteins bind in a Ca(2+)-independent manner to the fast growing ends of actin filaments (barbed end) thereby blocking the exchange of subunits at these ends. Unlike other capping proteins (such as gelsolin and severin), these proteins do not sever actin filaments.</text>
</comment>
<dbReference type="InterPro" id="IPR042276">
    <property type="entry name" value="CapZ_alpha/beta_2"/>
</dbReference>
<dbReference type="InterPro" id="IPR037282">
    <property type="entry name" value="CapZ_alpha/beta"/>
</dbReference>
<dbReference type="SUPFAM" id="SSF90096">
    <property type="entry name" value="Subunits of heterodimeric actin filament capping protein Capz"/>
    <property type="match status" value="1"/>
</dbReference>
<sequence length="287" mass="32351">MAADGDEVISDQEKVRIVSDFILHSPPGEFNEVFNDVRVLLNNDTLLKEGASGAFAQYNKDQLTPVCLEGSKLHTLITDYNELGGGRFFDPRSKRSFKYDHLRKEASEYEPYEPEQGESWRAALDEELTAYVGAHYKHGASLVVGRAMESGVVQLVACIEDHQFQPKNYWNGRWRSVWSLTVGGGAAELRGTLRVQVHYYEDGNVQLVSSKEVRVPFAAAGEAATAKEFVRQVREAENTYQTAISDNYKTMSDTTFKALRRQLPVTRSKIDWARLVSYTIGKELKSQ</sequence>
<dbReference type="GO" id="GO:0051015">
    <property type="term" value="F:actin filament binding"/>
    <property type="evidence" value="ECO:0007669"/>
    <property type="project" value="TreeGrafter"/>
</dbReference>
<dbReference type="FunFam" id="3.90.1150.210:FF:000003">
    <property type="entry name" value="F-actin-capping protein subunit alpha"/>
    <property type="match status" value="1"/>
</dbReference>
<comment type="similarity">
    <text evidence="1 6">Belongs to the F-actin-capping protein alpha subunit family.</text>
</comment>